<dbReference type="OrthoDB" id="9796404at2"/>
<accession>A0A098TNL5</accession>
<dbReference type="EMBL" id="JJML01000002">
    <property type="protein sequence ID" value="KGF73884.1"/>
    <property type="molecule type" value="Genomic_DNA"/>
</dbReference>
<sequence>MPTVSNTSPILNLAIVDQLALLRQQFGQIQIPPAVLDELKIDEERPGSHSIQTAITAGWIQVQPVSNQFLVQLLRQTLDGGEAEAISLALELQAEWILLDERDGRKAAKSLDLQVTGVLGVLLRAKESGDLPSLQPVLEELTQNAGFRIAPELLARVLQA</sequence>
<reference evidence="1 2" key="1">
    <citation type="journal article" date="2014" name="Mol. Ecol.">
        <title>Evolution of Synechococcus.</title>
        <authorList>
            <person name="Dvorak P."/>
            <person name="Casamatta D."/>
            <person name="Hasler P."/>
            <person name="Poulickova A."/>
            <person name="Ondrej V."/>
            <person name="Sanges R."/>
        </authorList>
    </citation>
    <scope>NUCLEOTIDE SEQUENCE [LARGE SCALE GENOMIC DNA]</scope>
    <source>
        <strain evidence="1 2">CAUP A 1101</strain>
    </source>
</reference>
<gene>
    <name evidence="1" type="ORF">DO97_05855</name>
</gene>
<dbReference type="Pfam" id="PF11848">
    <property type="entry name" value="DUF3368"/>
    <property type="match status" value="1"/>
</dbReference>
<name>A0A098TNL5_9CYAN</name>
<dbReference type="STRING" id="1497020.DO97_05855"/>
<keyword evidence="2" id="KW-1185">Reference proteome</keyword>
<comment type="caution">
    <text evidence="1">The sequence shown here is derived from an EMBL/GenBank/DDBJ whole genome shotgun (WGS) entry which is preliminary data.</text>
</comment>
<evidence type="ECO:0000313" key="1">
    <source>
        <dbReference type="EMBL" id="KGF73884.1"/>
    </source>
</evidence>
<dbReference type="AlphaFoldDB" id="A0A098TNL5"/>
<dbReference type="Proteomes" id="UP000030170">
    <property type="component" value="Unassembled WGS sequence"/>
</dbReference>
<proteinExistence type="predicted"/>
<dbReference type="InterPro" id="IPR021799">
    <property type="entry name" value="PIN-like_prokaryotic"/>
</dbReference>
<dbReference type="PANTHER" id="PTHR39550:SF1">
    <property type="entry name" value="SLL0658 PROTEIN"/>
    <property type="match status" value="1"/>
</dbReference>
<evidence type="ECO:0008006" key="3">
    <source>
        <dbReference type="Google" id="ProtNLM"/>
    </source>
</evidence>
<organism evidence="1 2">
    <name type="scientific">Neosynechococcus sphagnicola sy1</name>
    <dbReference type="NCBI Taxonomy" id="1497020"/>
    <lineage>
        <taxon>Bacteria</taxon>
        <taxon>Bacillati</taxon>
        <taxon>Cyanobacteriota</taxon>
        <taxon>Cyanophyceae</taxon>
        <taxon>Neosynechococcales</taxon>
        <taxon>Neosynechococcaceae</taxon>
        <taxon>Neosynechococcus</taxon>
    </lineage>
</organism>
<dbReference type="RefSeq" id="WP_036530480.1">
    <property type="nucleotide sequence ID" value="NZ_JJML01000002.1"/>
</dbReference>
<dbReference type="PANTHER" id="PTHR39550">
    <property type="entry name" value="SLL0658 PROTEIN"/>
    <property type="match status" value="1"/>
</dbReference>
<evidence type="ECO:0000313" key="2">
    <source>
        <dbReference type="Proteomes" id="UP000030170"/>
    </source>
</evidence>
<protein>
    <recommendedName>
        <fullName evidence="3">Nucleic acid-binding protein</fullName>
    </recommendedName>
</protein>